<name>A0A0R1W5J3_9LACO</name>
<comment type="caution">
    <text evidence="2">The sequence shown here is derived from an EMBL/GenBank/DDBJ whole genome shotgun (WGS) entry which is preliminary data.</text>
</comment>
<feature type="signal peptide" evidence="1">
    <location>
        <begin position="1"/>
        <end position="17"/>
    </location>
</feature>
<protein>
    <submittedName>
        <fullName evidence="2">Uncharacterized protein</fullName>
    </submittedName>
</protein>
<keyword evidence="3" id="KW-1185">Reference proteome</keyword>
<dbReference type="EMBL" id="AZFY01000025">
    <property type="protein sequence ID" value="KRM11204.1"/>
    <property type="molecule type" value="Genomic_DNA"/>
</dbReference>
<dbReference type="AlphaFoldDB" id="A0A0R1W5J3"/>
<evidence type="ECO:0000256" key="1">
    <source>
        <dbReference type="SAM" id="SignalP"/>
    </source>
</evidence>
<organism evidence="2 3">
    <name type="scientific">Lentilactobacillus farraginis DSM 18382 = JCM 14108</name>
    <dbReference type="NCBI Taxonomy" id="1423743"/>
    <lineage>
        <taxon>Bacteria</taxon>
        <taxon>Bacillati</taxon>
        <taxon>Bacillota</taxon>
        <taxon>Bacilli</taxon>
        <taxon>Lactobacillales</taxon>
        <taxon>Lactobacillaceae</taxon>
        <taxon>Lentilactobacillus</taxon>
    </lineage>
</organism>
<evidence type="ECO:0000313" key="3">
    <source>
        <dbReference type="Proteomes" id="UP000051966"/>
    </source>
</evidence>
<proteinExistence type="predicted"/>
<sequence>MLFVSLISFLFSVSVFLALPATETSQAQSVYQRIPVTYHGVWRQTCQQYPNGTWHKDSGAKLVVTARSVKSQAGNFSGHLMGVYKTRSSVTVFPVRNGHRSGETFRMQRTNYKGHKALIVKYNVAKQVYVK</sequence>
<reference evidence="2 3" key="1">
    <citation type="journal article" date="2015" name="Genome Announc.">
        <title>Expanding the biotechnology potential of lactobacilli through comparative genomics of 213 strains and associated genera.</title>
        <authorList>
            <person name="Sun Z."/>
            <person name="Harris H.M."/>
            <person name="McCann A."/>
            <person name="Guo C."/>
            <person name="Argimon S."/>
            <person name="Zhang W."/>
            <person name="Yang X."/>
            <person name="Jeffery I.B."/>
            <person name="Cooney J.C."/>
            <person name="Kagawa T.F."/>
            <person name="Liu W."/>
            <person name="Song Y."/>
            <person name="Salvetti E."/>
            <person name="Wrobel A."/>
            <person name="Rasinkangas P."/>
            <person name="Parkhill J."/>
            <person name="Rea M.C."/>
            <person name="O'Sullivan O."/>
            <person name="Ritari J."/>
            <person name="Douillard F.P."/>
            <person name="Paul Ross R."/>
            <person name="Yang R."/>
            <person name="Briner A.E."/>
            <person name="Felis G.E."/>
            <person name="de Vos W.M."/>
            <person name="Barrangou R."/>
            <person name="Klaenhammer T.R."/>
            <person name="Caufield P.W."/>
            <person name="Cui Y."/>
            <person name="Zhang H."/>
            <person name="O'Toole P.W."/>
        </authorList>
    </citation>
    <scope>NUCLEOTIDE SEQUENCE [LARGE SCALE GENOMIC DNA]</scope>
    <source>
        <strain evidence="2 3">DSM 18382</strain>
    </source>
</reference>
<dbReference type="Proteomes" id="UP000051966">
    <property type="component" value="Unassembled WGS sequence"/>
</dbReference>
<keyword evidence="1" id="KW-0732">Signal</keyword>
<accession>A0A0R1W5J3</accession>
<feature type="chain" id="PRO_5039473649" evidence="1">
    <location>
        <begin position="18"/>
        <end position="131"/>
    </location>
</feature>
<gene>
    <name evidence="2" type="ORF">FD41_GL001615</name>
</gene>
<evidence type="ECO:0000313" key="2">
    <source>
        <dbReference type="EMBL" id="KRM11204.1"/>
    </source>
</evidence>
<dbReference type="PATRIC" id="fig|1423743.5.peg.1673"/>